<dbReference type="SUPFAM" id="SSF56601">
    <property type="entry name" value="beta-lactamase/transpeptidase-like"/>
    <property type="match status" value="1"/>
</dbReference>
<gene>
    <name evidence="3" type="ORF">G9H71_05690</name>
</gene>
<evidence type="ECO:0000259" key="1">
    <source>
        <dbReference type="Pfam" id="PF00144"/>
    </source>
</evidence>
<proteinExistence type="predicted"/>
<dbReference type="Pfam" id="PF24491">
    <property type="entry name" value="DUF7586"/>
    <property type="match status" value="1"/>
</dbReference>
<dbReference type="PANTHER" id="PTHR46825">
    <property type="entry name" value="D-ALANYL-D-ALANINE-CARBOXYPEPTIDASE/ENDOPEPTIDASE AMPH"/>
    <property type="match status" value="1"/>
</dbReference>
<dbReference type="PANTHER" id="PTHR46825:SF7">
    <property type="entry name" value="D-ALANYL-D-ALANINE CARBOXYPEPTIDASE"/>
    <property type="match status" value="1"/>
</dbReference>
<feature type="domain" description="DUF7586" evidence="2">
    <location>
        <begin position="347"/>
        <end position="429"/>
    </location>
</feature>
<name>A0ABX0GQY7_9ACTN</name>
<dbReference type="InterPro" id="IPR012338">
    <property type="entry name" value="Beta-lactam/transpept-like"/>
</dbReference>
<dbReference type="Pfam" id="PF00144">
    <property type="entry name" value="Beta-lactamase"/>
    <property type="match status" value="1"/>
</dbReference>
<protein>
    <submittedName>
        <fullName evidence="3">Beta-lactamase family protein</fullName>
    </submittedName>
</protein>
<organism evidence="3 4">
    <name type="scientific">Motilibacter deserti</name>
    <dbReference type="NCBI Taxonomy" id="2714956"/>
    <lineage>
        <taxon>Bacteria</taxon>
        <taxon>Bacillati</taxon>
        <taxon>Actinomycetota</taxon>
        <taxon>Actinomycetes</taxon>
        <taxon>Motilibacterales</taxon>
        <taxon>Motilibacteraceae</taxon>
        <taxon>Motilibacter</taxon>
    </lineage>
</organism>
<evidence type="ECO:0000259" key="2">
    <source>
        <dbReference type="Pfam" id="PF24491"/>
    </source>
</evidence>
<accession>A0ABX0GQY7</accession>
<reference evidence="3 4" key="1">
    <citation type="submission" date="2020-03" db="EMBL/GenBank/DDBJ databases">
        <title>Two novel Motilibacter sp.</title>
        <authorList>
            <person name="Liu S."/>
        </authorList>
    </citation>
    <scope>NUCLEOTIDE SEQUENCE [LARGE SCALE GENOMIC DNA]</scope>
    <source>
        <strain evidence="3 4">E257</strain>
    </source>
</reference>
<dbReference type="InterPro" id="IPR001466">
    <property type="entry name" value="Beta-lactam-related"/>
</dbReference>
<dbReference type="Proteomes" id="UP000800981">
    <property type="component" value="Unassembled WGS sequence"/>
</dbReference>
<evidence type="ECO:0000313" key="3">
    <source>
        <dbReference type="EMBL" id="NHC13273.1"/>
    </source>
</evidence>
<feature type="domain" description="Beta-lactamase-related" evidence="1">
    <location>
        <begin position="14"/>
        <end position="316"/>
    </location>
</feature>
<dbReference type="InterPro" id="IPR050491">
    <property type="entry name" value="AmpC-like"/>
</dbReference>
<keyword evidence="4" id="KW-1185">Reference proteome</keyword>
<comment type="caution">
    <text evidence="3">The sequence shown here is derived from an EMBL/GenBank/DDBJ whole genome shotgun (WGS) entry which is preliminary data.</text>
</comment>
<dbReference type="InterPro" id="IPR056008">
    <property type="entry name" value="DUF7586"/>
</dbReference>
<sequence length="450" mass="48018">MRPDVEARLLARAARAQAEGRVPSLTAGVVQEGALTWSTGRGAVDGGRPDADVQYRIGSITKTLTAVLVMRLRDEGRLRLDDPVDRLAPGTPFGERTVAQLLAHTAGLTAESPGLWWERTPGGDWEALAGSLAPGDVKHAAGTRFHYSNLGYGVLGRVVEGLRGRSWADCVRTEILEPLQMRRTSTMPEAPAAPGLAVHPWADLVLAEPANDHASMAPAGQLWSTVEDLARYAAVLLGRAPEVLSPDTVQEMATPGAVDERPAGWSAYGLGLQVHRDAEGRTLIGHGGSMPGFLASFLVDPAEQTASIVLANTTAGLDMSIGTDLLATLRSLEPRVVPEWRPAAEAPADVLELLGLWHWGPAPLALRLLGDGLLELVAFRGRGRESRFRRAGDVWRGLDGYYAGETLRVVRRADGTVSHLDLATFVLTRGPYAPDDVQPGGIEPPGWTTG</sequence>
<dbReference type="Gene3D" id="3.40.710.10">
    <property type="entry name" value="DD-peptidase/beta-lactamase superfamily"/>
    <property type="match status" value="1"/>
</dbReference>
<evidence type="ECO:0000313" key="4">
    <source>
        <dbReference type="Proteomes" id="UP000800981"/>
    </source>
</evidence>
<dbReference type="EMBL" id="JAANNP010000002">
    <property type="protein sequence ID" value="NHC13273.1"/>
    <property type="molecule type" value="Genomic_DNA"/>
</dbReference>
<dbReference type="RefSeq" id="WP_166279435.1">
    <property type="nucleotide sequence ID" value="NZ_JAANNP010000002.1"/>
</dbReference>